<organism evidence="3 4">
    <name type="scientific">Daphnia galeata</name>
    <dbReference type="NCBI Taxonomy" id="27404"/>
    <lineage>
        <taxon>Eukaryota</taxon>
        <taxon>Metazoa</taxon>
        <taxon>Ecdysozoa</taxon>
        <taxon>Arthropoda</taxon>
        <taxon>Crustacea</taxon>
        <taxon>Branchiopoda</taxon>
        <taxon>Diplostraca</taxon>
        <taxon>Cladocera</taxon>
        <taxon>Anomopoda</taxon>
        <taxon>Daphniidae</taxon>
        <taxon>Daphnia</taxon>
    </lineage>
</organism>
<dbReference type="SUPFAM" id="SSF56436">
    <property type="entry name" value="C-type lectin-like"/>
    <property type="match status" value="1"/>
</dbReference>
<evidence type="ECO:0000313" key="3">
    <source>
        <dbReference type="EMBL" id="CAH0106357.1"/>
    </source>
</evidence>
<dbReference type="InterPro" id="IPR051004">
    <property type="entry name" value="DC-SIGN_domain-containing"/>
</dbReference>
<feature type="signal peptide" evidence="1">
    <location>
        <begin position="1"/>
        <end position="21"/>
    </location>
</feature>
<keyword evidence="1" id="KW-0732">Signal</keyword>
<dbReference type="Gene3D" id="3.10.100.10">
    <property type="entry name" value="Mannose-Binding Protein A, subunit A"/>
    <property type="match status" value="1"/>
</dbReference>
<dbReference type="EMBL" id="CAKKLH010000223">
    <property type="protein sequence ID" value="CAH0106357.1"/>
    <property type="molecule type" value="Genomic_DNA"/>
</dbReference>
<feature type="domain" description="C-type lectin" evidence="2">
    <location>
        <begin position="160"/>
        <end position="274"/>
    </location>
</feature>
<dbReference type="InterPro" id="IPR001304">
    <property type="entry name" value="C-type_lectin-like"/>
</dbReference>
<dbReference type="Pfam" id="PF00059">
    <property type="entry name" value="Lectin_C"/>
    <property type="match status" value="1"/>
</dbReference>
<keyword evidence="4" id="KW-1185">Reference proteome</keyword>
<dbReference type="InterPro" id="IPR016186">
    <property type="entry name" value="C-type_lectin-like/link_sf"/>
</dbReference>
<dbReference type="PROSITE" id="PS50041">
    <property type="entry name" value="C_TYPE_LECTIN_2"/>
    <property type="match status" value="1"/>
</dbReference>
<dbReference type="CDD" id="cd00037">
    <property type="entry name" value="CLECT"/>
    <property type="match status" value="1"/>
</dbReference>
<dbReference type="PANTHER" id="PTHR22802:SF465">
    <property type="entry name" value="AT17652P-RELATED"/>
    <property type="match status" value="1"/>
</dbReference>
<accession>A0A8J2RZI7</accession>
<dbReference type="AlphaFoldDB" id="A0A8J2RZI7"/>
<gene>
    <name evidence="3" type="ORF">DGAL_LOCUS9511</name>
</gene>
<comment type="caution">
    <text evidence="3">The sequence shown here is derived from an EMBL/GenBank/DDBJ whole genome shotgun (WGS) entry which is preliminary data.</text>
</comment>
<reference evidence="3" key="1">
    <citation type="submission" date="2021-11" db="EMBL/GenBank/DDBJ databases">
        <authorList>
            <person name="Schell T."/>
        </authorList>
    </citation>
    <scope>NUCLEOTIDE SEQUENCE</scope>
    <source>
        <strain evidence="3">M5</strain>
    </source>
</reference>
<dbReference type="PANTHER" id="PTHR22802">
    <property type="entry name" value="C-TYPE LECTIN SUPERFAMILY MEMBER"/>
    <property type="match status" value="1"/>
</dbReference>
<evidence type="ECO:0000313" key="4">
    <source>
        <dbReference type="Proteomes" id="UP000789390"/>
    </source>
</evidence>
<evidence type="ECO:0000259" key="2">
    <source>
        <dbReference type="PROSITE" id="PS50041"/>
    </source>
</evidence>
<dbReference type="SMART" id="SM00034">
    <property type="entry name" value="CLECT"/>
    <property type="match status" value="1"/>
</dbReference>
<dbReference type="InterPro" id="IPR016187">
    <property type="entry name" value="CTDL_fold"/>
</dbReference>
<sequence length="276" mass="30576">MTSIFPLCILVLSFLLSSIDGNALVPSHGLESCGGTLYVEDAVVIDVPHQENCIWKVHTDKDHILVFSLADGGHFEQIREFTTIHDGLDEKDPILLLENQMQHEVGLTRAESLNSVYTTSSEAGVRFKKAPTSTFKLRIQRAVNCPFNIGSESQCGRILDEVSCYCATFTKRSQPSQSSFCISSQMKLLAIESFAEEQAVHINWPTTYFWTSGSDSATEGIWFWESTGAKLYPGYANWGNSEPDTVDSEDCIIIHSTVGWQDYTCGSGYDGICEAK</sequence>
<dbReference type="Proteomes" id="UP000789390">
    <property type="component" value="Unassembled WGS sequence"/>
</dbReference>
<protein>
    <recommendedName>
        <fullName evidence="2">C-type lectin domain-containing protein</fullName>
    </recommendedName>
</protein>
<name>A0A8J2RZI7_9CRUS</name>
<feature type="chain" id="PRO_5035167895" description="C-type lectin domain-containing protein" evidence="1">
    <location>
        <begin position="22"/>
        <end position="276"/>
    </location>
</feature>
<proteinExistence type="predicted"/>
<evidence type="ECO:0000256" key="1">
    <source>
        <dbReference type="SAM" id="SignalP"/>
    </source>
</evidence>
<dbReference type="OrthoDB" id="6340082at2759"/>